<feature type="transmembrane region" description="Helical" evidence="6">
    <location>
        <begin position="40"/>
        <end position="65"/>
    </location>
</feature>
<feature type="transmembrane region" description="Helical" evidence="6">
    <location>
        <begin position="422"/>
        <end position="443"/>
    </location>
</feature>
<keyword evidence="5 6" id="KW-0472">Membrane</keyword>
<comment type="subcellular location">
    <subcellularLocation>
        <location evidence="1">Cell membrane</location>
        <topology evidence="1">Multi-pass membrane protein</topology>
    </subcellularLocation>
</comment>
<feature type="transmembrane region" description="Helical" evidence="6">
    <location>
        <begin position="365"/>
        <end position="386"/>
    </location>
</feature>
<dbReference type="KEGG" id="vmo:VMUT_1102"/>
<feature type="transmembrane region" description="Helical" evidence="6">
    <location>
        <begin position="12"/>
        <end position="34"/>
    </location>
</feature>
<dbReference type="InterPro" id="IPR002797">
    <property type="entry name" value="Polysacc_synth"/>
</dbReference>
<reference evidence="7 8" key="1">
    <citation type="journal article" date="2011" name="J. Bacteriol.">
        <title>Complete genome sequence of 'Vulcanisaeta moutnovskia' strain 768-28, a novel member of the hyperthermophilic crenarchaeal genus vulcanisaeta.</title>
        <authorList>
            <person name="Gumerov V.M."/>
            <person name="Mardanov A.V."/>
            <person name="Beletsky A.V."/>
            <person name="Prokofeva M.I."/>
            <person name="Bonch-Osmolovskaya E.A."/>
            <person name="Ravin N.V."/>
            <person name="Skryabin K.G."/>
        </authorList>
    </citation>
    <scope>NUCLEOTIDE SEQUENCE [LARGE SCALE GENOMIC DNA]</scope>
    <source>
        <strain evidence="7 8">768-28</strain>
    </source>
</reference>
<protein>
    <submittedName>
        <fullName evidence="7">Polysaccharide biosynthesis protein</fullName>
    </submittedName>
</protein>
<sequence length="489" mass="52455">MRESPVGGVIFGYLYTAVNYTFALIYVIVLTRYIPLTQYGYYNTLMAMIGMIGLFFPTLGVDAAIAREGAMMHSRGLDISDHYAALLAISLTISTLYAAALIIATPLYLASKIPSEYMGLTIIYAVYVITAGINGALSAYLWMTGRLVTQGIGSMLGSITFRSIEIALMLVMRNVYAIQLGMVTGQLATLIYYLSLVRHIPNPVRGISLIRRGLRGYVNLGIQNWLLGYLGSVGGYAITYIIYLFIGTNYVALYSLVTYMLGAVTALGGAVTNVFGSRVAHAIGSNASETHHLIRDYAVAAIAVSGILALGAALLAPLLPLIGIVHGNYIDAIPYGIALFGTAVLSSVVSIYTTYYWLLGRGWSALVISGIGIVTSVLSSLSLLAFDGGIGLYAVILSSYLGSMVSIIIYLAIDRGPSAAHLAVNTAIYLLLSVAVALSYILITSSWPLYQLIIFLLALLITYIVRPIPRSVLDQLPGFIRPLLAPFVS</sequence>
<feature type="transmembrane region" description="Helical" evidence="6">
    <location>
        <begin position="392"/>
        <end position="413"/>
    </location>
</feature>
<dbReference type="GO" id="GO:0005886">
    <property type="term" value="C:plasma membrane"/>
    <property type="evidence" value="ECO:0007669"/>
    <property type="project" value="UniProtKB-SubCell"/>
</dbReference>
<dbReference type="Proteomes" id="UP000007485">
    <property type="component" value="Chromosome"/>
</dbReference>
<accession>F0QY70</accession>
<dbReference type="RefSeq" id="WP_013604469.1">
    <property type="nucleotide sequence ID" value="NC_015151.1"/>
</dbReference>
<feature type="transmembrane region" description="Helical" evidence="6">
    <location>
        <begin position="332"/>
        <end position="358"/>
    </location>
</feature>
<keyword evidence="8" id="KW-1185">Reference proteome</keyword>
<evidence type="ECO:0000256" key="5">
    <source>
        <dbReference type="ARBA" id="ARBA00023136"/>
    </source>
</evidence>
<feature type="transmembrane region" description="Helical" evidence="6">
    <location>
        <begin position="155"/>
        <end position="172"/>
    </location>
</feature>
<evidence type="ECO:0000256" key="2">
    <source>
        <dbReference type="ARBA" id="ARBA00022475"/>
    </source>
</evidence>
<dbReference type="GeneID" id="10288754"/>
<feature type="transmembrane region" description="Helical" evidence="6">
    <location>
        <begin position="178"/>
        <end position="196"/>
    </location>
</feature>
<keyword evidence="3 6" id="KW-0812">Transmembrane</keyword>
<dbReference type="Pfam" id="PF01943">
    <property type="entry name" value="Polysacc_synt"/>
    <property type="match status" value="1"/>
</dbReference>
<feature type="transmembrane region" description="Helical" evidence="6">
    <location>
        <begin position="217"/>
        <end position="246"/>
    </location>
</feature>
<organism evidence="7 8">
    <name type="scientific">Vulcanisaeta moutnovskia (strain 768-28)</name>
    <dbReference type="NCBI Taxonomy" id="985053"/>
    <lineage>
        <taxon>Archaea</taxon>
        <taxon>Thermoproteota</taxon>
        <taxon>Thermoprotei</taxon>
        <taxon>Thermoproteales</taxon>
        <taxon>Thermoproteaceae</taxon>
        <taxon>Vulcanisaeta</taxon>
    </lineage>
</organism>
<dbReference type="EMBL" id="CP002529">
    <property type="protein sequence ID" value="ADY01307.1"/>
    <property type="molecule type" value="Genomic_DNA"/>
</dbReference>
<keyword evidence="4 6" id="KW-1133">Transmembrane helix</keyword>
<evidence type="ECO:0000256" key="6">
    <source>
        <dbReference type="SAM" id="Phobius"/>
    </source>
</evidence>
<dbReference type="PANTHER" id="PTHR30250:SF11">
    <property type="entry name" value="O-ANTIGEN TRANSPORTER-RELATED"/>
    <property type="match status" value="1"/>
</dbReference>
<dbReference type="HOGENOM" id="CLU_684438_0_0_2"/>
<evidence type="ECO:0000313" key="8">
    <source>
        <dbReference type="Proteomes" id="UP000007485"/>
    </source>
</evidence>
<dbReference type="OrthoDB" id="27832at2157"/>
<dbReference type="InterPro" id="IPR050833">
    <property type="entry name" value="Poly_Biosynth_Transport"/>
</dbReference>
<feature type="transmembrane region" description="Helical" evidence="6">
    <location>
        <begin position="122"/>
        <end position="143"/>
    </location>
</feature>
<dbReference type="PANTHER" id="PTHR30250">
    <property type="entry name" value="PST FAMILY PREDICTED COLANIC ACID TRANSPORTER"/>
    <property type="match status" value="1"/>
</dbReference>
<feature type="transmembrane region" description="Helical" evidence="6">
    <location>
        <begin position="252"/>
        <end position="276"/>
    </location>
</feature>
<gene>
    <name evidence="7" type="ordered locus">VMUT_1102</name>
</gene>
<feature type="transmembrane region" description="Helical" evidence="6">
    <location>
        <begin position="449"/>
        <end position="465"/>
    </location>
</feature>
<evidence type="ECO:0000256" key="3">
    <source>
        <dbReference type="ARBA" id="ARBA00022692"/>
    </source>
</evidence>
<name>F0QY70_VULM7</name>
<feature type="transmembrane region" description="Helical" evidence="6">
    <location>
        <begin position="297"/>
        <end position="326"/>
    </location>
</feature>
<feature type="transmembrane region" description="Helical" evidence="6">
    <location>
        <begin position="86"/>
        <end position="110"/>
    </location>
</feature>
<dbReference type="eggNOG" id="arCOG02209">
    <property type="taxonomic scope" value="Archaea"/>
</dbReference>
<proteinExistence type="predicted"/>
<dbReference type="STRING" id="985053.VMUT_1102"/>
<evidence type="ECO:0000313" key="7">
    <source>
        <dbReference type="EMBL" id="ADY01307.1"/>
    </source>
</evidence>
<evidence type="ECO:0000256" key="1">
    <source>
        <dbReference type="ARBA" id="ARBA00004651"/>
    </source>
</evidence>
<keyword evidence="2" id="KW-1003">Cell membrane</keyword>
<evidence type="ECO:0000256" key="4">
    <source>
        <dbReference type="ARBA" id="ARBA00022989"/>
    </source>
</evidence>
<dbReference type="AlphaFoldDB" id="F0QY70"/>